<feature type="transmembrane region" description="Helical" evidence="1">
    <location>
        <begin position="31"/>
        <end position="51"/>
    </location>
</feature>
<keyword evidence="3" id="KW-1185">Reference proteome</keyword>
<feature type="transmembrane region" description="Helical" evidence="1">
    <location>
        <begin position="149"/>
        <end position="168"/>
    </location>
</feature>
<feature type="transmembrane region" description="Helical" evidence="1">
    <location>
        <begin position="71"/>
        <end position="96"/>
    </location>
</feature>
<protein>
    <recommendedName>
        <fullName evidence="4">FAR-17a/AIG1-like protein</fullName>
    </recommendedName>
</protein>
<keyword evidence="1" id="KW-0812">Transmembrane</keyword>
<evidence type="ECO:0000313" key="2">
    <source>
        <dbReference type="EMBL" id="KAK5992472.1"/>
    </source>
</evidence>
<reference evidence="2 3" key="1">
    <citation type="submission" date="2024-01" db="EMBL/GenBank/DDBJ databases">
        <title>Complete genome of Cladobotryum mycophilum ATHUM6906.</title>
        <authorList>
            <person name="Christinaki A.C."/>
            <person name="Myridakis A.I."/>
            <person name="Kouvelis V.N."/>
        </authorList>
    </citation>
    <scope>NUCLEOTIDE SEQUENCE [LARGE SCALE GENOMIC DNA]</scope>
    <source>
        <strain evidence="2 3">ATHUM6906</strain>
    </source>
</reference>
<dbReference type="Proteomes" id="UP001338125">
    <property type="component" value="Unassembled WGS sequence"/>
</dbReference>
<proteinExistence type="predicted"/>
<organism evidence="2 3">
    <name type="scientific">Cladobotryum mycophilum</name>
    <dbReference type="NCBI Taxonomy" id="491253"/>
    <lineage>
        <taxon>Eukaryota</taxon>
        <taxon>Fungi</taxon>
        <taxon>Dikarya</taxon>
        <taxon>Ascomycota</taxon>
        <taxon>Pezizomycotina</taxon>
        <taxon>Sordariomycetes</taxon>
        <taxon>Hypocreomycetidae</taxon>
        <taxon>Hypocreales</taxon>
        <taxon>Hypocreaceae</taxon>
        <taxon>Cladobotryum</taxon>
    </lineage>
</organism>
<dbReference type="EMBL" id="JAVFKD010000012">
    <property type="protein sequence ID" value="KAK5992472.1"/>
    <property type="molecule type" value="Genomic_DNA"/>
</dbReference>
<comment type="caution">
    <text evidence="2">The sequence shown here is derived from an EMBL/GenBank/DDBJ whole genome shotgun (WGS) entry which is preliminary data.</text>
</comment>
<gene>
    <name evidence="2" type="ORF">PT974_05879</name>
</gene>
<dbReference type="PANTHER" id="PTHR12242">
    <property type="entry name" value="OS02G0130600 PROTEIN-RELATED"/>
    <property type="match status" value="1"/>
</dbReference>
<sequence>MVSRLKEAFSFGTDLWDPSQRFETSWLLSPWLLFICRAIIGTYALTTRLFIIGWTCTHEDEGGCRDARESFSYFTVLTYWGLAFYFIVSALHTLTYALRTRPLLDRLPRPLQALHSLFYTTIIAYPFLVSIVYWGVIYGGGWYPHAFSAWSNISQHGLNSAFALFEILIPRTNPPPFVHIPWLILILAGYLSVAYITKATQGFYTYSFLDYKAAHGRGYVAAYIIGIAAGIVIVFLIVRCLVWVRRWFTEKKLGKDGKFARQRDWSNDAEMNTIGQKYPDVRVSGET</sequence>
<feature type="transmembrane region" description="Helical" evidence="1">
    <location>
        <begin position="220"/>
        <end position="242"/>
    </location>
</feature>
<evidence type="ECO:0008006" key="4">
    <source>
        <dbReference type="Google" id="ProtNLM"/>
    </source>
</evidence>
<name>A0ABR0SK05_9HYPO</name>
<dbReference type="PANTHER" id="PTHR12242:SF1">
    <property type="entry name" value="MYND-TYPE DOMAIN-CONTAINING PROTEIN"/>
    <property type="match status" value="1"/>
</dbReference>
<feature type="transmembrane region" description="Helical" evidence="1">
    <location>
        <begin position="180"/>
        <end position="200"/>
    </location>
</feature>
<evidence type="ECO:0000256" key="1">
    <source>
        <dbReference type="SAM" id="Phobius"/>
    </source>
</evidence>
<feature type="transmembrane region" description="Helical" evidence="1">
    <location>
        <begin position="117"/>
        <end position="137"/>
    </location>
</feature>
<evidence type="ECO:0000313" key="3">
    <source>
        <dbReference type="Proteomes" id="UP001338125"/>
    </source>
</evidence>
<keyword evidence="1" id="KW-0472">Membrane</keyword>
<accession>A0ABR0SK05</accession>
<keyword evidence="1" id="KW-1133">Transmembrane helix</keyword>